<reference evidence="3 4" key="1">
    <citation type="submission" date="2017-03" db="EMBL/GenBank/DDBJ databases">
        <authorList>
            <person name="Afonso C.L."/>
            <person name="Miller P.J."/>
            <person name="Scott M.A."/>
            <person name="Spackman E."/>
            <person name="Goraichik I."/>
            <person name="Dimitrov K.M."/>
            <person name="Suarez D.L."/>
            <person name="Swayne D.E."/>
        </authorList>
    </citation>
    <scope>NUCLEOTIDE SEQUENCE [LARGE SCALE GENOMIC DNA]</scope>
    <source>
        <strain evidence="3 4">CECT 7691</strain>
    </source>
</reference>
<dbReference type="Pfam" id="PF13264">
    <property type="entry name" value="DUF4055"/>
    <property type="match status" value="1"/>
</dbReference>
<proteinExistence type="predicted"/>
<dbReference type="InParanoid" id="A0A1Y5S538"/>
<feature type="region of interest" description="Disordered" evidence="1">
    <location>
        <begin position="330"/>
        <end position="349"/>
    </location>
</feature>
<evidence type="ECO:0000313" key="3">
    <source>
        <dbReference type="EMBL" id="SLN31916.1"/>
    </source>
</evidence>
<protein>
    <recommendedName>
        <fullName evidence="2">DUF4055 domain-containing protein</fullName>
    </recommendedName>
</protein>
<dbReference type="Proteomes" id="UP000193200">
    <property type="component" value="Unassembled WGS sequence"/>
</dbReference>
<organism evidence="3 4">
    <name type="scientific">Oceanibacterium hippocampi</name>
    <dbReference type="NCBI Taxonomy" id="745714"/>
    <lineage>
        <taxon>Bacteria</taxon>
        <taxon>Pseudomonadati</taxon>
        <taxon>Pseudomonadota</taxon>
        <taxon>Alphaproteobacteria</taxon>
        <taxon>Sneathiellales</taxon>
        <taxon>Sneathiellaceae</taxon>
        <taxon>Oceanibacterium</taxon>
    </lineage>
</organism>
<feature type="domain" description="DUF4055" evidence="2">
    <location>
        <begin position="135"/>
        <end position="271"/>
    </location>
</feature>
<evidence type="ECO:0000313" key="4">
    <source>
        <dbReference type="Proteomes" id="UP000193200"/>
    </source>
</evidence>
<dbReference type="OrthoDB" id="975664at2"/>
<dbReference type="AlphaFoldDB" id="A0A1Y5S538"/>
<gene>
    <name evidence="3" type="ORF">OCH7691_01160</name>
</gene>
<evidence type="ECO:0000259" key="2">
    <source>
        <dbReference type="Pfam" id="PF13264"/>
    </source>
</evidence>
<dbReference type="EMBL" id="FWFR01000001">
    <property type="protein sequence ID" value="SLN31916.1"/>
    <property type="molecule type" value="Genomic_DNA"/>
</dbReference>
<keyword evidence="4" id="KW-1185">Reference proteome</keyword>
<dbReference type="RefSeq" id="WP_085882414.1">
    <property type="nucleotide sequence ID" value="NZ_FWFR01000001.1"/>
</dbReference>
<accession>A0A1Y5S538</accession>
<evidence type="ECO:0000256" key="1">
    <source>
        <dbReference type="SAM" id="MobiDB-lite"/>
    </source>
</evidence>
<sequence>MPVDSKADRYLATAPKWRLMRDCMAGEDVVKAEAIINWHERRENGTTALDMLVLDEGETRRDPADPFETRRSERWRVIWQADGVAVETWTRPSPDAPPVPAGPPLPLSGGGRALTEAPFVFVGARDLTADPDEVPLLGLAQTALSLYRRSADYEQSLFMTSQATPVVVGVAGDDPNAPRAIGASTIWHLPQGADAKFLEVSGSGLAAQRQAQEDDFARAMQAGAQLLDHAAAESGEALRLRHAAQSATLISIARTVAAGIEQALRHAARWIGADPEAVSYRPNLDFVDSAASADVIRAIVDAWSAGAISSRTRHELFQRYELVPVERGHDEESALIGRPDPDAAPAARR</sequence>
<dbReference type="InterPro" id="IPR025129">
    <property type="entry name" value="DUF4055"/>
</dbReference>
<name>A0A1Y5S538_9PROT</name>